<dbReference type="SUPFAM" id="SSF49265">
    <property type="entry name" value="Fibronectin type III"/>
    <property type="match status" value="2"/>
</dbReference>
<feature type="domain" description="Ig-like" evidence="15">
    <location>
        <begin position="537"/>
        <end position="631"/>
    </location>
</feature>
<dbReference type="FunFam" id="2.60.40.10:FF:000052">
    <property type="entry name" value="Contactin 1"/>
    <property type="match status" value="1"/>
</dbReference>
<comment type="similarity">
    <text evidence="2">Belongs to the immunoglobulin superfamily. Contactin family.</text>
</comment>
<evidence type="ECO:0000313" key="17">
    <source>
        <dbReference type="EMBL" id="TKS80697.1"/>
    </source>
</evidence>
<evidence type="ECO:0000256" key="12">
    <source>
        <dbReference type="ARBA" id="ARBA00023319"/>
    </source>
</evidence>
<keyword evidence="4" id="KW-0336">GPI-anchor</keyword>
<organism evidence="17 18">
    <name type="scientific">Collichthys lucidus</name>
    <name type="common">Big head croaker</name>
    <name type="synonym">Sciaena lucida</name>
    <dbReference type="NCBI Taxonomy" id="240159"/>
    <lineage>
        <taxon>Eukaryota</taxon>
        <taxon>Metazoa</taxon>
        <taxon>Chordata</taxon>
        <taxon>Craniata</taxon>
        <taxon>Vertebrata</taxon>
        <taxon>Euteleostomi</taxon>
        <taxon>Actinopterygii</taxon>
        <taxon>Neopterygii</taxon>
        <taxon>Teleostei</taxon>
        <taxon>Neoteleostei</taxon>
        <taxon>Acanthomorphata</taxon>
        <taxon>Eupercaria</taxon>
        <taxon>Sciaenidae</taxon>
        <taxon>Collichthys</taxon>
    </lineage>
</organism>
<dbReference type="GO" id="GO:0007420">
    <property type="term" value="P:brain development"/>
    <property type="evidence" value="ECO:0007669"/>
    <property type="project" value="TreeGrafter"/>
</dbReference>
<gene>
    <name evidence="17" type="ORF">D9C73_014799</name>
</gene>
<keyword evidence="11" id="KW-0449">Lipoprotein</keyword>
<sequence length="988" mass="109269">MKPDSSSVLNSRSRPRQHHSGGPVTPDWPAFSSHPLSALSLLSSQEDYRSEESEEFGPVFIQEPDDVIFPLDSDEKKVVMHCEARGNPPPTYSWYINRTEVDAEADYRYSFIDGNLIITNASEITDYGKYQCKAENSFGTVLSRDALLQFAYVSLAEAQISVLSAGRPEVEFLCVKAKVWYLCVHLQLIHQRSSTAGCLMSSPRLLPEDSRRFISQETGNLYISKVQPSDVGSYICLVKNTVTNARVLSPPTPLTLKTDGVMGEYEPKIEVHFPTSVLAAKGVTVRLECFALGNPVPTITWRKINGNIPKKARLRKSQAVLEIPNIQLEDSGTYECKAENPRGGTAFKGHLQVYTPPQWVRMINDTQMDSGEKLQWECKAIGRPRPTYRWLRNGLPLTSQGQVEIVNGEVTIHKVQQTDSGMYQCVAENKYGAIYSNAELKILASAPVFVHNPIRVIATLGKDVSLECKPRASPKPRITWKRGDRRIQQNKRIMLLRNNTLRIVNSSRADEGNYVCRAENQLGSAEMTAILWVKDAMRVELSPSRVEVTVGESVVLSCKATHDTSLDVAFQWFFNQKPINFQQDGGHFEYIQTQSSTVDLMIRSILLKHAGKYGCRAQTSADTVFSEAELLVRDPDPVTGDMESAMAVELNPWVEYEFRVVAINAIGTGDPSAPSRGVRTKEAVPSVAPANVSGGNGRRHELVISWEPVSEEFQNGEGFGYIVAFRANGTRGWKEKMVTSADSTTYKYRDETFPPLTPFEVKVGVYNNKGDGPFSKVVVIHSAEGEPREAPSDVKAYSISSSEIRVTWKPPNPGPGRPRAYEVRVTRLEGNSLYLITVKGFNSIGQGPATAPVTARTRKAPPAQPPTNLMWIQEGNNVSLSWDPVKAKDNESDVIGYMVLLKQEGRGHNQVTRTINPSTMLSLPEGGTYIIEVRALSEGGEGAVSSQVRVVTSSGVRAKSNQCSVHCLPQSLTWTALVLVLLVPSASW</sequence>
<dbReference type="FunFam" id="2.60.40.10:FF:000005">
    <property type="entry name" value="Neuronal cell adhesion molecule"/>
    <property type="match status" value="1"/>
</dbReference>
<reference evidence="17 18" key="1">
    <citation type="submission" date="2019-01" db="EMBL/GenBank/DDBJ databases">
        <title>Genome Assembly of Collichthys lucidus.</title>
        <authorList>
            <person name="Cai M."/>
            <person name="Xiao S."/>
        </authorList>
    </citation>
    <scope>NUCLEOTIDE SEQUENCE [LARGE SCALE GENOMIC DNA]</scope>
    <source>
        <strain evidence="17">JT15FE1705JMU</strain>
        <tissue evidence="17">Muscle</tissue>
    </source>
</reference>
<dbReference type="SMART" id="SM00409">
    <property type="entry name" value="IG"/>
    <property type="match status" value="6"/>
</dbReference>
<dbReference type="FunFam" id="2.60.40.10:FF:000064">
    <property type="entry name" value="Contactin 1"/>
    <property type="match status" value="1"/>
</dbReference>
<protein>
    <recommendedName>
        <fullName evidence="13">Contactin-5</fullName>
    </recommendedName>
</protein>
<evidence type="ECO:0000256" key="11">
    <source>
        <dbReference type="ARBA" id="ARBA00023288"/>
    </source>
</evidence>
<feature type="region of interest" description="Disordered" evidence="14">
    <location>
        <begin position="1"/>
        <end position="29"/>
    </location>
</feature>
<feature type="domain" description="Ig-like" evidence="15">
    <location>
        <begin position="447"/>
        <end position="528"/>
    </location>
</feature>
<dbReference type="Gene3D" id="2.60.40.10">
    <property type="entry name" value="Immunoglobulins"/>
    <property type="match status" value="10"/>
</dbReference>
<dbReference type="PANTHER" id="PTHR44170:SF17">
    <property type="entry name" value="CONTACTIN-5"/>
    <property type="match status" value="1"/>
</dbReference>
<dbReference type="InterPro" id="IPR003961">
    <property type="entry name" value="FN3_dom"/>
</dbReference>
<evidence type="ECO:0000256" key="10">
    <source>
        <dbReference type="ARBA" id="ARBA00023180"/>
    </source>
</evidence>
<keyword evidence="3" id="KW-1003">Cell membrane</keyword>
<evidence type="ECO:0000256" key="9">
    <source>
        <dbReference type="ARBA" id="ARBA00023157"/>
    </source>
</evidence>
<keyword evidence="8" id="KW-0472">Membrane</keyword>
<keyword evidence="6" id="KW-0677">Repeat</keyword>
<accession>A0A4U5UZ80</accession>
<evidence type="ECO:0000256" key="13">
    <source>
        <dbReference type="ARBA" id="ARBA00044127"/>
    </source>
</evidence>
<feature type="compositionally biased region" description="Polar residues" evidence="14">
    <location>
        <begin position="1"/>
        <end position="12"/>
    </location>
</feature>
<dbReference type="Pfam" id="PF07679">
    <property type="entry name" value="I-set"/>
    <property type="match status" value="3"/>
</dbReference>
<comment type="subcellular location">
    <subcellularLocation>
        <location evidence="1">Cell membrane</location>
        <topology evidence="1">Lipid-anchor</topology>
        <topology evidence="1">GPI-anchor</topology>
    </subcellularLocation>
</comment>
<dbReference type="SMART" id="SM00408">
    <property type="entry name" value="IGc2"/>
    <property type="match status" value="5"/>
</dbReference>
<feature type="region of interest" description="Disordered" evidence="14">
    <location>
        <begin position="671"/>
        <end position="693"/>
    </location>
</feature>
<dbReference type="SUPFAM" id="SSF48726">
    <property type="entry name" value="Immunoglobulin"/>
    <property type="match status" value="6"/>
</dbReference>
<feature type="domain" description="Fibronectin type-III" evidence="16">
    <location>
        <begin position="862"/>
        <end position="955"/>
    </location>
</feature>
<feature type="domain" description="Ig-like" evidence="15">
    <location>
        <begin position="64"/>
        <end position="143"/>
    </location>
</feature>
<evidence type="ECO:0000256" key="4">
    <source>
        <dbReference type="ARBA" id="ARBA00022622"/>
    </source>
</evidence>
<dbReference type="AlphaFoldDB" id="A0A4U5UZ80"/>
<dbReference type="GO" id="GO:0098632">
    <property type="term" value="F:cell-cell adhesion mediator activity"/>
    <property type="evidence" value="ECO:0007669"/>
    <property type="project" value="TreeGrafter"/>
</dbReference>
<proteinExistence type="inferred from homology"/>
<evidence type="ECO:0000259" key="15">
    <source>
        <dbReference type="PROSITE" id="PS50835"/>
    </source>
</evidence>
<dbReference type="Proteomes" id="UP000298787">
    <property type="component" value="Chromosome 13"/>
</dbReference>
<keyword evidence="9" id="KW-1015">Disulfide bond</keyword>
<dbReference type="InterPro" id="IPR013783">
    <property type="entry name" value="Ig-like_fold"/>
</dbReference>
<dbReference type="GO" id="GO:0098552">
    <property type="term" value="C:side of membrane"/>
    <property type="evidence" value="ECO:0007669"/>
    <property type="project" value="UniProtKB-KW"/>
</dbReference>
<dbReference type="Pfam" id="PF00041">
    <property type="entry name" value="fn3"/>
    <property type="match status" value="1"/>
</dbReference>
<keyword evidence="5" id="KW-0732">Signal</keyword>
<evidence type="ECO:0000313" key="18">
    <source>
        <dbReference type="Proteomes" id="UP000298787"/>
    </source>
</evidence>
<dbReference type="PANTHER" id="PTHR44170">
    <property type="entry name" value="PROTEIN SIDEKICK"/>
    <property type="match status" value="1"/>
</dbReference>
<name>A0A4U5UZ80_COLLU</name>
<feature type="domain" description="Ig-like" evidence="15">
    <location>
        <begin position="357"/>
        <end position="441"/>
    </location>
</feature>
<dbReference type="InterPro" id="IPR003599">
    <property type="entry name" value="Ig_sub"/>
</dbReference>
<dbReference type="STRING" id="240159.A0A4U5UZ80"/>
<dbReference type="InterPro" id="IPR013098">
    <property type="entry name" value="Ig_I-set"/>
</dbReference>
<dbReference type="EMBL" id="CM014090">
    <property type="protein sequence ID" value="TKS80697.1"/>
    <property type="molecule type" value="Genomic_DNA"/>
</dbReference>
<dbReference type="PROSITE" id="PS50835">
    <property type="entry name" value="IG_LIKE"/>
    <property type="match status" value="5"/>
</dbReference>
<evidence type="ECO:0000256" key="3">
    <source>
        <dbReference type="ARBA" id="ARBA00022475"/>
    </source>
</evidence>
<evidence type="ECO:0000256" key="5">
    <source>
        <dbReference type="ARBA" id="ARBA00022729"/>
    </source>
</evidence>
<keyword evidence="7" id="KW-0130">Cell adhesion</keyword>
<keyword evidence="18" id="KW-1185">Reference proteome</keyword>
<evidence type="ECO:0000256" key="7">
    <source>
        <dbReference type="ARBA" id="ARBA00022889"/>
    </source>
</evidence>
<evidence type="ECO:0000259" key="16">
    <source>
        <dbReference type="PROSITE" id="PS50853"/>
    </source>
</evidence>
<evidence type="ECO:0000256" key="8">
    <source>
        <dbReference type="ARBA" id="ARBA00023136"/>
    </source>
</evidence>
<evidence type="ECO:0000256" key="2">
    <source>
        <dbReference type="ARBA" id="ARBA00009812"/>
    </source>
</evidence>
<keyword evidence="12" id="KW-0393">Immunoglobulin domain</keyword>
<keyword evidence="10" id="KW-0325">Glycoprotein</keyword>
<dbReference type="InterPro" id="IPR003598">
    <property type="entry name" value="Ig_sub2"/>
</dbReference>
<evidence type="ECO:0000256" key="1">
    <source>
        <dbReference type="ARBA" id="ARBA00004609"/>
    </source>
</evidence>
<dbReference type="FunFam" id="2.60.40.10:FF:000054">
    <property type="entry name" value="Contactin 1"/>
    <property type="match status" value="1"/>
</dbReference>
<dbReference type="FunFam" id="2.60.40.10:FF:000035">
    <property type="entry name" value="Contactin 1"/>
    <property type="match status" value="1"/>
</dbReference>
<dbReference type="InterPro" id="IPR036179">
    <property type="entry name" value="Ig-like_dom_sf"/>
</dbReference>
<dbReference type="GO" id="GO:0005886">
    <property type="term" value="C:plasma membrane"/>
    <property type="evidence" value="ECO:0007669"/>
    <property type="project" value="UniProtKB-SubCell"/>
</dbReference>
<dbReference type="SMART" id="SM00060">
    <property type="entry name" value="FN3"/>
    <property type="match status" value="4"/>
</dbReference>
<dbReference type="PROSITE" id="PS50853">
    <property type="entry name" value="FN3"/>
    <property type="match status" value="2"/>
</dbReference>
<feature type="domain" description="Fibronectin type-III" evidence="16">
    <location>
        <begin position="688"/>
        <end position="785"/>
    </location>
</feature>
<dbReference type="InterPro" id="IPR036116">
    <property type="entry name" value="FN3_sf"/>
</dbReference>
<evidence type="ECO:0000256" key="6">
    <source>
        <dbReference type="ARBA" id="ARBA00022737"/>
    </source>
</evidence>
<dbReference type="GO" id="GO:0007411">
    <property type="term" value="P:axon guidance"/>
    <property type="evidence" value="ECO:0007669"/>
    <property type="project" value="TreeGrafter"/>
</dbReference>
<dbReference type="InterPro" id="IPR007110">
    <property type="entry name" value="Ig-like_dom"/>
</dbReference>
<dbReference type="CDD" id="cd00063">
    <property type="entry name" value="FN3"/>
    <property type="match status" value="4"/>
</dbReference>
<evidence type="ECO:0000256" key="14">
    <source>
        <dbReference type="SAM" id="MobiDB-lite"/>
    </source>
</evidence>
<dbReference type="GO" id="GO:0030424">
    <property type="term" value="C:axon"/>
    <property type="evidence" value="ECO:0007669"/>
    <property type="project" value="TreeGrafter"/>
</dbReference>
<dbReference type="FunFam" id="2.60.40.10:FF:000004">
    <property type="entry name" value="DCC isoform 1"/>
    <property type="match status" value="2"/>
</dbReference>
<dbReference type="Pfam" id="PF13927">
    <property type="entry name" value="Ig_3"/>
    <property type="match status" value="2"/>
</dbReference>
<feature type="domain" description="Ig-like" evidence="15">
    <location>
        <begin position="267"/>
        <end position="352"/>
    </location>
</feature>